<evidence type="ECO:0000259" key="11">
    <source>
        <dbReference type="Pfam" id="PF01743"/>
    </source>
</evidence>
<reference evidence="14" key="2">
    <citation type="journal article" date="2016" name="Sci. Rep.">
        <title>Dictyocaulus viviparus genome, variome and transcriptome elucidate lungworm biology and support future intervention.</title>
        <authorList>
            <person name="McNulty S.N."/>
            <person name="Strube C."/>
            <person name="Rosa B.A."/>
            <person name="Martin J.C."/>
            <person name="Tyagi R."/>
            <person name="Choi Y.J."/>
            <person name="Wang Q."/>
            <person name="Hallsworth Pepin K."/>
            <person name="Zhang X."/>
            <person name="Ozersky P."/>
            <person name="Wilson R.K."/>
            <person name="Sternberg P.W."/>
            <person name="Gasser R.B."/>
            <person name="Mitreva M."/>
        </authorList>
    </citation>
    <scope>NUCLEOTIDE SEQUENCE [LARGE SCALE GENOMIC DNA]</scope>
    <source>
        <strain evidence="14">HannoverDv2000</strain>
    </source>
</reference>
<evidence type="ECO:0000256" key="8">
    <source>
        <dbReference type="ARBA" id="ARBA00022842"/>
    </source>
</evidence>
<organism evidence="13 14">
    <name type="scientific">Dictyocaulus viviparus</name>
    <name type="common">Bovine lungworm</name>
    <dbReference type="NCBI Taxonomy" id="29172"/>
    <lineage>
        <taxon>Eukaryota</taxon>
        <taxon>Metazoa</taxon>
        <taxon>Ecdysozoa</taxon>
        <taxon>Nematoda</taxon>
        <taxon>Chromadorea</taxon>
        <taxon>Rhabditida</taxon>
        <taxon>Rhabditina</taxon>
        <taxon>Rhabditomorpha</taxon>
        <taxon>Strongyloidea</taxon>
        <taxon>Metastrongylidae</taxon>
        <taxon>Dictyocaulus</taxon>
    </lineage>
</organism>
<dbReference type="PANTHER" id="PTHR46173">
    <property type="entry name" value="CCA TRNA NUCLEOTIDYLTRANSFERASE 1, MITOCHONDRIAL"/>
    <property type="match status" value="1"/>
</dbReference>
<dbReference type="GO" id="GO:0001680">
    <property type="term" value="P:tRNA 3'-terminal CCA addition"/>
    <property type="evidence" value="ECO:0007669"/>
    <property type="project" value="TreeGrafter"/>
</dbReference>
<dbReference type="AlphaFoldDB" id="A0A0D8Y546"/>
<dbReference type="GO" id="GO:0016779">
    <property type="term" value="F:nucleotidyltransferase activity"/>
    <property type="evidence" value="ECO:0007669"/>
    <property type="project" value="UniProtKB-KW"/>
</dbReference>
<evidence type="ECO:0000256" key="10">
    <source>
        <dbReference type="SAM" id="MobiDB-lite"/>
    </source>
</evidence>
<evidence type="ECO:0000256" key="9">
    <source>
        <dbReference type="RuleBase" id="RU003953"/>
    </source>
</evidence>
<sequence length="577" mass="66917">MMCGVFLLSSKHELMTKLETKDSNTIVWFCMILRQSLWKSIGSFIRPVRVKEKLIPKTMKIDTPEFRSLFTPQLNRLSNLFKKNNYELRIAGGAVRDLLMGIRPTDVDFATTATPSEMKASYFWDYPRSFELFESEQIRMLHKRGEDHGTITCRIDDKENFEITTLRVDLVCDGRRAEIQFTTDWQLDANRRDLTINSLFLDLDGNVFDYFGGVKDVEKRRVAFVGDATQRIQEDYLRILRYFRFFGRISLSTEHEDDIIKANKRKQTKDWRSDLDGNVFDYFGGVKDVEKRRVAFVGDATQRIQEDYLRILRYFRFFGRISLSTEHEDDIIKAIKENSKGLAGISAERIWTELKQIVVGRFADHVVRCMLNECKLQKYLGLPEECNVDRFDCVFSKYASEVEPMTMIAVLCETHADIDSFHKKTKLSNSEKILGEFIVDHREDAEHALSSGNVDWWKDMIIQLDVAPGHDNTKISGIAQVLQLARAVSASRELITLLENWTIPTFPIKGLDLMNVGVKSGPKMKLTLTYLFDLWKKSRYEMKKEELLTHALDSAIPDPPNPVKMSRKRRIENSSDK</sequence>
<dbReference type="Gene3D" id="3.30.460.10">
    <property type="entry name" value="Beta Polymerase, domain 2"/>
    <property type="match status" value="1"/>
</dbReference>
<dbReference type="CDD" id="cd05398">
    <property type="entry name" value="NT_ClassII-CCAase"/>
    <property type="match status" value="1"/>
</dbReference>
<dbReference type="Gene3D" id="1.10.3090.10">
    <property type="entry name" value="cca-adding enzyme, domain 2"/>
    <property type="match status" value="2"/>
</dbReference>
<evidence type="ECO:0000259" key="12">
    <source>
        <dbReference type="Pfam" id="PF12627"/>
    </source>
</evidence>
<dbReference type="OrthoDB" id="445712at2759"/>
<dbReference type="GO" id="GO:0005739">
    <property type="term" value="C:mitochondrion"/>
    <property type="evidence" value="ECO:0007669"/>
    <property type="project" value="TreeGrafter"/>
</dbReference>
<dbReference type="InterPro" id="IPR050264">
    <property type="entry name" value="Bact_CCA-adding_enz_type3_sf"/>
</dbReference>
<feature type="domain" description="Poly A polymerase head" evidence="11">
    <location>
        <begin position="88"/>
        <end position="222"/>
    </location>
</feature>
<dbReference type="Proteomes" id="UP000053766">
    <property type="component" value="Unassembled WGS sequence"/>
</dbReference>
<keyword evidence="14" id="KW-1185">Reference proteome</keyword>
<reference evidence="13 14" key="1">
    <citation type="submission" date="2013-11" db="EMBL/GenBank/DDBJ databases">
        <title>Draft genome of the bovine lungworm Dictyocaulus viviparus.</title>
        <authorList>
            <person name="Mitreva M."/>
        </authorList>
    </citation>
    <scope>NUCLEOTIDE SEQUENCE [LARGE SCALE GENOMIC DNA]</scope>
    <source>
        <strain evidence="13 14">HannoverDv2000</strain>
    </source>
</reference>
<dbReference type="Pfam" id="PF01743">
    <property type="entry name" value="PolyA_pol"/>
    <property type="match status" value="1"/>
</dbReference>
<keyword evidence="5" id="KW-0548">Nucleotidyltransferase</keyword>
<dbReference type="GO" id="GO:0000049">
    <property type="term" value="F:tRNA binding"/>
    <property type="evidence" value="ECO:0007669"/>
    <property type="project" value="TreeGrafter"/>
</dbReference>
<dbReference type="PANTHER" id="PTHR46173:SF1">
    <property type="entry name" value="CCA TRNA NUCLEOTIDYLTRANSFERASE 1, MITOCHONDRIAL"/>
    <property type="match status" value="1"/>
</dbReference>
<evidence type="ECO:0000313" key="13">
    <source>
        <dbReference type="EMBL" id="KJH49671.1"/>
    </source>
</evidence>
<evidence type="ECO:0000256" key="6">
    <source>
        <dbReference type="ARBA" id="ARBA00022723"/>
    </source>
</evidence>
<name>A0A0D8Y546_DICVI</name>
<protein>
    <submittedName>
        <fullName evidence="13">tRNA nucleotidyltransferase/poly(A) polymerase family protein</fullName>
    </submittedName>
</protein>
<dbReference type="GO" id="GO:1990180">
    <property type="term" value="P:mitochondrial tRNA 3'-end processing"/>
    <property type="evidence" value="ECO:0007669"/>
    <property type="project" value="TreeGrafter"/>
</dbReference>
<evidence type="ECO:0000256" key="4">
    <source>
        <dbReference type="ARBA" id="ARBA00022694"/>
    </source>
</evidence>
<keyword evidence="9" id="KW-0694">RNA-binding</keyword>
<dbReference type="SUPFAM" id="SSF81891">
    <property type="entry name" value="Poly A polymerase C-terminal region-like"/>
    <property type="match status" value="2"/>
</dbReference>
<keyword evidence="7" id="KW-0547">Nucleotide-binding</keyword>
<dbReference type="EMBL" id="KN716227">
    <property type="protein sequence ID" value="KJH49671.1"/>
    <property type="molecule type" value="Genomic_DNA"/>
</dbReference>
<feature type="domain" description="tRNA nucleotidyltransferase/poly(A) polymerase RNA and SrmB- binding" evidence="12">
    <location>
        <begin position="328"/>
        <end position="379"/>
    </location>
</feature>
<keyword evidence="4" id="KW-0819">tRNA processing</keyword>
<evidence type="ECO:0000313" key="14">
    <source>
        <dbReference type="Proteomes" id="UP000053766"/>
    </source>
</evidence>
<keyword evidence="8" id="KW-0460">Magnesium</keyword>
<keyword evidence="6" id="KW-0479">Metal-binding</keyword>
<evidence type="ECO:0000256" key="2">
    <source>
        <dbReference type="ARBA" id="ARBA00007265"/>
    </source>
</evidence>
<dbReference type="InterPro" id="IPR043519">
    <property type="entry name" value="NT_sf"/>
</dbReference>
<evidence type="ECO:0000256" key="7">
    <source>
        <dbReference type="ARBA" id="ARBA00022741"/>
    </source>
</evidence>
<evidence type="ECO:0000256" key="5">
    <source>
        <dbReference type="ARBA" id="ARBA00022695"/>
    </source>
</evidence>
<gene>
    <name evidence="13" type="ORF">DICVIV_04217</name>
</gene>
<dbReference type="InterPro" id="IPR032828">
    <property type="entry name" value="PolyA_RNA-bd"/>
</dbReference>
<dbReference type="SUPFAM" id="SSF81301">
    <property type="entry name" value="Nucleotidyltransferase"/>
    <property type="match status" value="1"/>
</dbReference>
<evidence type="ECO:0000256" key="3">
    <source>
        <dbReference type="ARBA" id="ARBA00022679"/>
    </source>
</evidence>
<proteinExistence type="inferred from homology"/>
<dbReference type="GO" id="GO:0000166">
    <property type="term" value="F:nucleotide binding"/>
    <property type="evidence" value="ECO:0007669"/>
    <property type="project" value="UniProtKB-KW"/>
</dbReference>
<dbReference type="Pfam" id="PF12627">
    <property type="entry name" value="PolyA_pol_RNAbd"/>
    <property type="match status" value="1"/>
</dbReference>
<feature type="region of interest" description="Disordered" evidence="10">
    <location>
        <begin position="557"/>
        <end position="577"/>
    </location>
</feature>
<dbReference type="STRING" id="29172.A0A0D8Y546"/>
<comment type="similarity">
    <text evidence="2 9">Belongs to the tRNA nucleotidyltransferase/poly(A) polymerase family.</text>
</comment>
<dbReference type="InterPro" id="IPR002646">
    <property type="entry name" value="PolA_pol_head_dom"/>
</dbReference>
<dbReference type="GO" id="GO:0046872">
    <property type="term" value="F:metal ion binding"/>
    <property type="evidence" value="ECO:0007669"/>
    <property type="project" value="UniProtKB-KW"/>
</dbReference>
<comment type="cofactor">
    <cofactor evidence="1">
        <name>Mg(2+)</name>
        <dbReference type="ChEBI" id="CHEBI:18420"/>
    </cofactor>
</comment>
<keyword evidence="3 9" id="KW-0808">Transferase</keyword>
<evidence type="ECO:0000256" key="1">
    <source>
        <dbReference type="ARBA" id="ARBA00001946"/>
    </source>
</evidence>
<accession>A0A0D8Y546</accession>